<proteinExistence type="predicted"/>
<feature type="region of interest" description="Disordered" evidence="1">
    <location>
        <begin position="1"/>
        <end position="37"/>
    </location>
</feature>
<feature type="region of interest" description="Disordered" evidence="1">
    <location>
        <begin position="72"/>
        <end position="103"/>
    </location>
</feature>
<evidence type="ECO:0000313" key="2">
    <source>
        <dbReference type="EMBL" id="KAG6921296.1"/>
    </source>
</evidence>
<dbReference type="Proteomes" id="UP000765507">
    <property type="component" value="Unassembled WGS sequence"/>
</dbReference>
<feature type="non-terminal residue" evidence="2">
    <location>
        <position position="1"/>
    </location>
</feature>
<evidence type="ECO:0000313" key="3">
    <source>
        <dbReference type="Proteomes" id="UP000765507"/>
    </source>
</evidence>
<reference evidence="2 3" key="1">
    <citation type="journal article" date="2020" name="G3 (Bethesda)">
        <title>Draft Genome of the Common Snapping Turtle, Chelydra serpentina, a Model for Phenotypic Plasticity in Reptiles.</title>
        <authorList>
            <person name="Das D."/>
            <person name="Singh S.K."/>
            <person name="Bierstedt J."/>
            <person name="Erickson A."/>
            <person name="Galli G.L.J."/>
            <person name="Crossley D.A. 2nd"/>
            <person name="Rhen T."/>
        </authorList>
    </citation>
    <scope>NUCLEOTIDE SEQUENCE [LARGE SCALE GENOMIC DNA]</scope>
    <source>
        <strain evidence="2">KW</strain>
    </source>
</reference>
<keyword evidence="3" id="KW-1185">Reference proteome</keyword>
<name>A0A8T1RX24_CHESE</name>
<feature type="compositionally biased region" description="Pro residues" evidence="1">
    <location>
        <begin position="1"/>
        <end position="11"/>
    </location>
</feature>
<evidence type="ECO:0000256" key="1">
    <source>
        <dbReference type="SAM" id="MobiDB-lite"/>
    </source>
</evidence>
<feature type="compositionally biased region" description="Gly residues" evidence="1">
    <location>
        <begin position="12"/>
        <end position="31"/>
    </location>
</feature>
<organism evidence="2 3">
    <name type="scientific">Chelydra serpentina</name>
    <name type="common">Snapping turtle</name>
    <name type="synonym">Testudo serpentina</name>
    <dbReference type="NCBI Taxonomy" id="8475"/>
    <lineage>
        <taxon>Eukaryota</taxon>
        <taxon>Metazoa</taxon>
        <taxon>Chordata</taxon>
        <taxon>Craniata</taxon>
        <taxon>Vertebrata</taxon>
        <taxon>Euteleostomi</taxon>
        <taxon>Archelosauria</taxon>
        <taxon>Testudinata</taxon>
        <taxon>Testudines</taxon>
        <taxon>Cryptodira</taxon>
        <taxon>Durocryptodira</taxon>
        <taxon>Americhelydia</taxon>
        <taxon>Chelydroidea</taxon>
        <taxon>Chelydridae</taxon>
        <taxon>Chelydra</taxon>
    </lineage>
</organism>
<sequence>RPCLHPPPGPPAGGGAVRIQGGDGGPGGPGRGLRRARDTSHLRLDLPWLRSGLQQRGASQAATAVLHHHAEELRGGQERHRGADPGGGSFPAGSLAGHQRSAL</sequence>
<dbReference type="AlphaFoldDB" id="A0A8T1RX24"/>
<comment type="caution">
    <text evidence="2">The sequence shown here is derived from an EMBL/GenBank/DDBJ whole genome shotgun (WGS) entry which is preliminary data.</text>
</comment>
<gene>
    <name evidence="2" type="ORF">G0U57_008614</name>
</gene>
<feature type="compositionally biased region" description="Basic and acidic residues" evidence="1">
    <location>
        <begin position="72"/>
        <end position="83"/>
    </location>
</feature>
<accession>A0A8T1RX24</accession>
<protein>
    <submittedName>
        <fullName evidence="2">Cytochrome P450 family 2 subfamily A member 6</fullName>
    </submittedName>
</protein>
<dbReference type="EMBL" id="JAHGAV010002298">
    <property type="protein sequence ID" value="KAG6921296.1"/>
    <property type="molecule type" value="Genomic_DNA"/>
</dbReference>